<name>A0A7K0CDL9_9ACTN</name>
<reference evidence="1 2" key="1">
    <citation type="submission" date="2019-10" db="EMBL/GenBank/DDBJ databases">
        <title>Streptomyces smaragdinus sp. nov. and Streptomyces fabii sp. nov., isolated from the gut of fungus growing-termite Macrotermes natalensis.</title>
        <authorList>
            <person name="Schwitalla J."/>
            <person name="Benndorf R."/>
            <person name="Martin K."/>
            <person name="De Beer W."/>
            <person name="Kaster A.-K."/>
            <person name="Vollmers J."/>
            <person name="Poulsen M."/>
            <person name="Beemelmanns C."/>
        </authorList>
    </citation>
    <scope>NUCLEOTIDE SEQUENCE [LARGE SCALE GENOMIC DNA]</scope>
    <source>
        <strain evidence="1 2">RB5</strain>
    </source>
</reference>
<comment type="caution">
    <text evidence="1">The sequence shown here is derived from an EMBL/GenBank/DDBJ whole genome shotgun (WGS) entry which is preliminary data.</text>
</comment>
<keyword evidence="2" id="KW-1185">Reference proteome</keyword>
<evidence type="ECO:0000313" key="1">
    <source>
        <dbReference type="EMBL" id="MQY11476.1"/>
    </source>
</evidence>
<gene>
    <name evidence="1" type="ORF">SRB5_15950</name>
</gene>
<proteinExistence type="predicted"/>
<dbReference type="OrthoDB" id="4091063at2"/>
<sequence length="217" mass="24396">MNNNLGFLAPPPEHGKIEDPLWLKLWDTYEPVITALRRIPLTTNVEISGGEFGITATLIDGSHLWISSLADLPLNPSQLEGWHVRRAHEDTPTVDELVYDSTEDGEQSQHGNNIAALIQAIATFVTERHLAPRLIDLTSVRIDGVTKRHRPISQLIEGPFPDRRQAISEYHCAVHDLMERDWRCVHKQGGAEWPLTIWELDGEVITVYVAHVGQAIV</sequence>
<organism evidence="1 2">
    <name type="scientific">Streptomyces smaragdinus</name>
    <dbReference type="NCBI Taxonomy" id="2585196"/>
    <lineage>
        <taxon>Bacteria</taxon>
        <taxon>Bacillati</taxon>
        <taxon>Actinomycetota</taxon>
        <taxon>Actinomycetes</taxon>
        <taxon>Kitasatosporales</taxon>
        <taxon>Streptomycetaceae</taxon>
        <taxon>Streptomyces</taxon>
    </lineage>
</organism>
<dbReference type="EMBL" id="WEGJ01000003">
    <property type="protein sequence ID" value="MQY11476.1"/>
    <property type="molecule type" value="Genomic_DNA"/>
</dbReference>
<evidence type="ECO:0000313" key="2">
    <source>
        <dbReference type="Proteomes" id="UP000466345"/>
    </source>
</evidence>
<dbReference type="RefSeq" id="WP_153450721.1">
    <property type="nucleotide sequence ID" value="NZ_WEGJ01000003.1"/>
</dbReference>
<protein>
    <submittedName>
        <fullName evidence="1">Uncharacterized protein</fullName>
    </submittedName>
</protein>
<dbReference type="Proteomes" id="UP000466345">
    <property type="component" value="Unassembled WGS sequence"/>
</dbReference>
<dbReference type="AlphaFoldDB" id="A0A7K0CDL9"/>
<accession>A0A7K0CDL9</accession>